<dbReference type="PRINTS" id="PR00081">
    <property type="entry name" value="GDHRDH"/>
</dbReference>
<dbReference type="AlphaFoldDB" id="A0A319CNG8"/>
<keyword evidence="1" id="KW-0805">Transcription regulation</keyword>
<evidence type="ECO:0000256" key="4">
    <source>
        <dbReference type="SAM" id="MobiDB-lite"/>
    </source>
</evidence>
<dbReference type="InterPro" id="IPR002347">
    <property type="entry name" value="SDR_fam"/>
</dbReference>
<feature type="region of interest" description="Disordered" evidence="4">
    <location>
        <begin position="217"/>
        <end position="248"/>
    </location>
</feature>
<dbReference type="Pfam" id="PF00106">
    <property type="entry name" value="adh_short"/>
    <property type="match status" value="1"/>
</dbReference>
<gene>
    <name evidence="6" type="ORF">BO82DRAFT_271971</name>
</gene>
<evidence type="ECO:0000313" key="6">
    <source>
        <dbReference type="EMBL" id="PYH86714.1"/>
    </source>
</evidence>
<dbReference type="Proteomes" id="UP000248340">
    <property type="component" value="Unassembled WGS sequence"/>
</dbReference>
<dbReference type="SMART" id="SM00906">
    <property type="entry name" value="Fungal_trans"/>
    <property type="match status" value="1"/>
</dbReference>
<reference evidence="6 7" key="1">
    <citation type="submission" date="2016-12" db="EMBL/GenBank/DDBJ databases">
        <title>The genomes of Aspergillus section Nigri reveals drivers in fungal speciation.</title>
        <authorList>
            <consortium name="DOE Joint Genome Institute"/>
            <person name="Vesth T.C."/>
            <person name="Nybo J."/>
            <person name="Theobald S."/>
            <person name="Brandl J."/>
            <person name="Frisvad J.C."/>
            <person name="Nielsen K.F."/>
            <person name="Lyhne E.K."/>
            <person name="Kogle M.E."/>
            <person name="Kuo A."/>
            <person name="Riley R."/>
            <person name="Clum A."/>
            <person name="Nolan M."/>
            <person name="Lipzen A."/>
            <person name="Salamov A."/>
            <person name="Henrissat B."/>
            <person name="Wiebenga A."/>
            <person name="De Vries R.P."/>
            <person name="Grigoriev I.V."/>
            <person name="Mortensen U.H."/>
            <person name="Andersen M.R."/>
            <person name="Baker S.E."/>
        </authorList>
    </citation>
    <scope>NUCLEOTIDE SEQUENCE [LARGE SCALE GENOMIC DNA]</scope>
    <source>
        <strain evidence="6 7">CBS 121591</strain>
    </source>
</reference>
<dbReference type="PANTHER" id="PTHR46910:SF1">
    <property type="entry name" value="MISCELLANEOUS ZN(II)2CYS6 TRANSCRIPTION FACTOR (EUROFUNG)-RELATED"/>
    <property type="match status" value="1"/>
</dbReference>
<dbReference type="GeneID" id="37133749"/>
<dbReference type="InterPro" id="IPR007219">
    <property type="entry name" value="XnlR_reg_dom"/>
</dbReference>
<feature type="compositionally biased region" description="Polar residues" evidence="4">
    <location>
        <begin position="234"/>
        <end position="245"/>
    </location>
</feature>
<evidence type="ECO:0000256" key="3">
    <source>
        <dbReference type="ARBA" id="ARBA00023242"/>
    </source>
</evidence>
<dbReference type="OrthoDB" id="103819at2759"/>
<dbReference type="InterPro" id="IPR050987">
    <property type="entry name" value="AtrR-like"/>
</dbReference>
<name>A0A319CNG8_9EURO</name>
<evidence type="ECO:0000256" key="1">
    <source>
        <dbReference type="ARBA" id="ARBA00023015"/>
    </source>
</evidence>
<evidence type="ECO:0000259" key="5">
    <source>
        <dbReference type="SMART" id="SM00906"/>
    </source>
</evidence>
<proteinExistence type="predicted"/>
<dbReference type="GO" id="GO:0006351">
    <property type="term" value="P:DNA-templated transcription"/>
    <property type="evidence" value="ECO:0007669"/>
    <property type="project" value="InterPro"/>
</dbReference>
<dbReference type="VEuPathDB" id="FungiDB:BO82DRAFT_271971"/>
<dbReference type="PANTHER" id="PTHR46910">
    <property type="entry name" value="TRANSCRIPTION FACTOR PDR1"/>
    <property type="match status" value="1"/>
</dbReference>
<feature type="region of interest" description="Disordered" evidence="4">
    <location>
        <begin position="296"/>
        <end position="315"/>
    </location>
</feature>
<feature type="domain" description="Xylanolytic transcriptional activator regulatory" evidence="5">
    <location>
        <begin position="442"/>
        <end position="515"/>
    </location>
</feature>
<sequence>MSNVLVTGSSRGLGLELVKQIAAHPDLKGGVVVASARKCSPQLQEVISSSGGAVAFVALDIVDEGSIAKSAEEVKSALGGGSLDFLINCAGVHSETHGKVTLICCICPVPGIQDQQSRLECVDSAICSLWLKSDMGGQDADLTVPQGAEAVLRTVIAANGQNNGSFKNIYVPGWDKYDGQNMPVQFADACVVDEHLGRDLIKGLLSFFAYHLRTPRSSPGPAVRETTLPRQRGVHSSTPTASSITTDEESNYHAIHAKGVIQIDLQNHQAISIEQQALLKSALQLTSSIAGSQAVSAIEEESSEPDSSSPVPETPPRELLFMLLPGAPESVKIQWPHPLSDNAYARMAATLLRDRSELEATKFHQYCVCIYVRAILHLYQVSRSLDDAFLRSELSKSRLTYVVAAMRSTEQFNILKPPDLLTIQSLLSSALLMQHMGRPYQCWLFVSYAARQITALNYHKIRRLPATSEKEQDIQDVVYWCYYLDQTLSSLLCRPPSLPDLAVSPTDLVVSAPSSPYDSMMRIVLDLAQVQGQLRTISCGSRNERNELALEICLSLEARMQAMLPRLQAVYSIFPLQNRDSQPKAVQYDWVAADFTYYAIFVELHRTRLKSAFSATVHRECLGFARKALRAFHFLQQHPSELPGFDDPYPSFLTCAFFVVFCHIIGTIDRDDFDLMGQIIQHLAPFKRDRHLGKLVNLLQSLQRLCEPLFQTPSDGGGGAAAAPGYGDAPAVAADVGPIDADNRALIDTPLPPVFPRDGDDMWPMPATGTDPSADWLMWELFNSQVSAGWLSQDNDPFDVGFMG</sequence>
<dbReference type="STRING" id="1448315.A0A319CNG8"/>
<protein>
    <recommendedName>
        <fullName evidence="5">Xylanolytic transcriptional activator regulatory domain-containing protein</fullName>
    </recommendedName>
</protein>
<dbReference type="Pfam" id="PF04082">
    <property type="entry name" value="Fungal_trans"/>
    <property type="match status" value="1"/>
</dbReference>
<dbReference type="RefSeq" id="XP_025496914.1">
    <property type="nucleotide sequence ID" value="XM_025631008.1"/>
</dbReference>
<keyword evidence="2" id="KW-0804">Transcription</keyword>
<dbReference type="GO" id="GO:0008270">
    <property type="term" value="F:zinc ion binding"/>
    <property type="evidence" value="ECO:0007669"/>
    <property type="project" value="InterPro"/>
</dbReference>
<dbReference type="GO" id="GO:0003677">
    <property type="term" value="F:DNA binding"/>
    <property type="evidence" value="ECO:0007669"/>
    <property type="project" value="InterPro"/>
</dbReference>
<organism evidence="6 7">
    <name type="scientific">Aspergillus uvarum CBS 121591</name>
    <dbReference type="NCBI Taxonomy" id="1448315"/>
    <lineage>
        <taxon>Eukaryota</taxon>
        <taxon>Fungi</taxon>
        <taxon>Dikarya</taxon>
        <taxon>Ascomycota</taxon>
        <taxon>Pezizomycotina</taxon>
        <taxon>Eurotiomycetes</taxon>
        <taxon>Eurotiomycetidae</taxon>
        <taxon>Eurotiales</taxon>
        <taxon>Aspergillaceae</taxon>
        <taxon>Aspergillus</taxon>
        <taxon>Aspergillus subgen. Circumdati</taxon>
    </lineage>
</organism>
<dbReference type="GO" id="GO:0003700">
    <property type="term" value="F:DNA-binding transcription factor activity"/>
    <property type="evidence" value="ECO:0007669"/>
    <property type="project" value="InterPro"/>
</dbReference>
<keyword evidence="3" id="KW-0539">Nucleus</keyword>
<dbReference type="Gene3D" id="3.40.50.720">
    <property type="entry name" value="NAD(P)-binding Rossmann-like Domain"/>
    <property type="match status" value="1"/>
</dbReference>
<accession>A0A319CNG8</accession>
<dbReference type="InterPro" id="IPR036291">
    <property type="entry name" value="NAD(P)-bd_dom_sf"/>
</dbReference>
<dbReference type="CDD" id="cd12148">
    <property type="entry name" value="fungal_TF_MHR"/>
    <property type="match status" value="1"/>
</dbReference>
<keyword evidence="7" id="KW-1185">Reference proteome</keyword>
<evidence type="ECO:0000313" key="7">
    <source>
        <dbReference type="Proteomes" id="UP000248340"/>
    </source>
</evidence>
<dbReference type="SUPFAM" id="SSF51735">
    <property type="entry name" value="NAD(P)-binding Rossmann-fold domains"/>
    <property type="match status" value="1"/>
</dbReference>
<dbReference type="EMBL" id="KZ821675">
    <property type="protein sequence ID" value="PYH86714.1"/>
    <property type="molecule type" value="Genomic_DNA"/>
</dbReference>
<evidence type="ECO:0000256" key="2">
    <source>
        <dbReference type="ARBA" id="ARBA00023163"/>
    </source>
</evidence>